<evidence type="ECO:0000313" key="6">
    <source>
        <dbReference type="EMBL" id="KAE8658795.1"/>
    </source>
</evidence>
<comment type="function">
    <text evidence="3">Transcription activator.</text>
</comment>
<dbReference type="InterPro" id="IPR014978">
    <property type="entry name" value="Gln-Leu-Gln_QLQ"/>
</dbReference>
<evidence type="ECO:0000256" key="4">
    <source>
        <dbReference type="SAM" id="MobiDB-lite"/>
    </source>
</evidence>
<dbReference type="InterPro" id="IPR031137">
    <property type="entry name" value="GRF"/>
</dbReference>
<evidence type="ECO:0000313" key="7">
    <source>
        <dbReference type="Proteomes" id="UP000436088"/>
    </source>
</evidence>
<name>A0A6A2WTC1_HIBSY</name>
<comment type="similarity">
    <text evidence="3">Belongs to the GRF family.</text>
</comment>
<proteinExistence type="inferred from homology"/>
<gene>
    <name evidence="6" type="ORF">F3Y22_tig00116969pilonHSYRG00015</name>
</gene>
<keyword evidence="3" id="KW-0010">Activator</keyword>
<dbReference type="PANTHER" id="PTHR31602:SF42">
    <property type="entry name" value="GROWTH-REGULATING FACTOR 2"/>
    <property type="match status" value="1"/>
</dbReference>
<dbReference type="GO" id="GO:0005634">
    <property type="term" value="C:nucleus"/>
    <property type="evidence" value="ECO:0007669"/>
    <property type="project" value="UniProtKB-SubCell"/>
</dbReference>
<reference evidence="6" key="1">
    <citation type="submission" date="2019-09" db="EMBL/GenBank/DDBJ databases">
        <title>Draft genome information of white flower Hibiscus syriacus.</title>
        <authorList>
            <person name="Kim Y.-M."/>
        </authorList>
    </citation>
    <scope>NUCLEOTIDE SEQUENCE [LARGE SCALE GENOMIC DNA]</scope>
    <source>
        <strain evidence="6">YM2019G1</strain>
    </source>
</reference>
<dbReference type="SMART" id="SM00951">
    <property type="entry name" value="QLQ"/>
    <property type="match status" value="1"/>
</dbReference>
<dbReference type="GO" id="GO:0006351">
    <property type="term" value="P:DNA-templated transcription"/>
    <property type="evidence" value="ECO:0007669"/>
    <property type="project" value="UniProtKB-UniRule"/>
</dbReference>
<dbReference type="Proteomes" id="UP000436088">
    <property type="component" value="Unassembled WGS sequence"/>
</dbReference>
<keyword evidence="3" id="KW-0805">Transcription regulation</keyword>
<keyword evidence="2 3" id="KW-0539">Nucleus</keyword>
<feature type="domain" description="QLQ" evidence="5">
    <location>
        <begin position="150"/>
        <end position="185"/>
    </location>
</feature>
<sequence>MDFEVVGLEGFVGSEVTTTGFASDPEAMQKWYESGFLKQERSGNNEDEWRSSKLAKFEDFSAPKATLLNHRNTLLRSNTSIFSDGQQQQQQILSSSAPKSEAPSVDSGSQNVACRYFHLTSPAYTRNTGYISGGFNGTNMHGVLTGARGPFTPSQWMELEHQALIYKYITFNVPIPSNLLIPIRKSLDSANFSIFSGGLLTPNTCKLSLLRETKKIKFFPLFL</sequence>
<dbReference type="GO" id="GO:0005524">
    <property type="term" value="F:ATP binding"/>
    <property type="evidence" value="ECO:0007669"/>
    <property type="project" value="UniProtKB-UniRule"/>
</dbReference>
<comment type="domain">
    <text evidence="3">The QLQ domain and WRC domain may be involved in protein-protein interaction and DNA-binding, respectively.</text>
</comment>
<dbReference type="GO" id="GO:0048731">
    <property type="term" value="P:system development"/>
    <property type="evidence" value="ECO:0007669"/>
    <property type="project" value="UniProtKB-ARBA"/>
</dbReference>
<evidence type="ECO:0000259" key="5">
    <source>
        <dbReference type="PROSITE" id="PS51666"/>
    </source>
</evidence>
<dbReference type="GO" id="GO:0006355">
    <property type="term" value="P:regulation of DNA-templated transcription"/>
    <property type="evidence" value="ECO:0007669"/>
    <property type="project" value="InterPro"/>
</dbReference>
<dbReference type="EMBL" id="VEPZ02001742">
    <property type="protein sequence ID" value="KAE8658795.1"/>
    <property type="molecule type" value="Genomic_DNA"/>
</dbReference>
<dbReference type="Pfam" id="PF08880">
    <property type="entry name" value="QLQ"/>
    <property type="match status" value="1"/>
</dbReference>
<keyword evidence="3" id="KW-0804">Transcription</keyword>
<dbReference type="PROSITE" id="PS51666">
    <property type="entry name" value="QLQ"/>
    <property type="match status" value="1"/>
</dbReference>
<comment type="subcellular location">
    <subcellularLocation>
        <location evidence="1 3">Nucleus</location>
    </subcellularLocation>
</comment>
<evidence type="ECO:0000256" key="2">
    <source>
        <dbReference type="ARBA" id="ARBA00023242"/>
    </source>
</evidence>
<evidence type="ECO:0000256" key="1">
    <source>
        <dbReference type="ARBA" id="ARBA00004123"/>
    </source>
</evidence>
<keyword evidence="7" id="KW-1185">Reference proteome</keyword>
<evidence type="ECO:0000256" key="3">
    <source>
        <dbReference type="RuleBase" id="RU367127"/>
    </source>
</evidence>
<dbReference type="PANTHER" id="PTHR31602">
    <property type="entry name" value="GROWTH-REGULATING FACTOR 5"/>
    <property type="match status" value="1"/>
</dbReference>
<dbReference type="AlphaFoldDB" id="A0A6A2WTC1"/>
<organism evidence="6 7">
    <name type="scientific">Hibiscus syriacus</name>
    <name type="common">Rose of Sharon</name>
    <dbReference type="NCBI Taxonomy" id="106335"/>
    <lineage>
        <taxon>Eukaryota</taxon>
        <taxon>Viridiplantae</taxon>
        <taxon>Streptophyta</taxon>
        <taxon>Embryophyta</taxon>
        <taxon>Tracheophyta</taxon>
        <taxon>Spermatophyta</taxon>
        <taxon>Magnoliopsida</taxon>
        <taxon>eudicotyledons</taxon>
        <taxon>Gunneridae</taxon>
        <taxon>Pentapetalae</taxon>
        <taxon>rosids</taxon>
        <taxon>malvids</taxon>
        <taxon>Malvales</taxon>
        <taxon>Malvaceae</taxon>
        <taxon>Malvoideae</taxon>
        <taxon>Hibiscus</taxon>
    </lineage>
</organism>
<comment type="caution">
    <text evidence="6">The sequence shown here is derived from an EMBL/GenBank/DDBJ whole genome shotgun (WGS) entry which is preliminary data.</text>
</comment>
<accession>A0A6A2WTC1</accession>
<feature type="region of interest" description="Disordered" evidence="4">
    <location>
        <begin position="86"/>
        <end position="107"/>
    </location>
</feature>
<protein>
    <recommendedName>
        <fullName evidence="3">Growth-regulating factor</fullName>
    </recommendedName>
</protein>